<accession>A0A4Q8AH68</accession>
<protein>
    <submittedName>
        <fullName evidence="1">Uncharacterized protein</fullName>
    </submittedName>
</protein>
<sequence length="46" mass="5377">MFKQRRAGPTRPAFCWRCHSQWAGQTRRIATALFAPLVVFNGWEAR</sequence>
<gene>
    <name evidence="1" type="ORF">EV380_2626</name>
</gene>
<reference evidence="1 2" key="1">
    <citation type="submission" date="2019-02" db="EMBL/GenBank/DDBJ databases">
        <title>Sequencing the genomes of 1000 actinobacteria strains.</title>
        <authorList>
            <person name="Klenk H.-P."/>
        </authorList>
    </citation>
    <scope>NUCLEOTIDE SEQUENCE [LARGE SCALE GENOMIC DNA]</scope>
    <source>
        <strain evidence="1 2">DSM 17364</strain>
    </source>
</reference>
<name>A0A4Q8AH68_9MICC</name>
<dbReference type="EMBL" id="SHLA01000001">
    <property type="protein sequence ID" value="RZU63019.1"/>
    <property type="molecule type" value="Genomic_DNA"/>
</dbReference>
<organism evidence="1 2">
    <name type="scientific">Zhihengliuella halotolerans</name>
    <dbReference type="NCBI Taxonomy" id="370736"/>
    <lineage>
        <taxon>Bacteria</taxon>
        <taxon>Bacillati</taxon>
        <taxon>Actinomycetota</taxon>
        <taxon>Actinomycetes</taxon>
        <taxon>Micrococcales</taxon>
        <taxon>Micrococcaceae</taxon>
        <taxon>Zhihengliuella</taxon>
    </lineage>
</organism>
<evidence type="ECO:0000313" key="1">
    <source>
        <dbReference type="EMBL" id="RZU63019.1"/>
    </source>
</evidence>
<evidence type="ECO:0000313" key="2">
    <source>
        <dbReference type="Proteomes" id="UP000292685"/>
    </source>
</evidence>
<dbReference type="AlphaFoldDB" id="A0A4Q8AH68"/>
<comment type="caution">
    <text evidence="1">The sequence shown here is derived from an EMBL/GenBank/DDBJ whole genome shotgun (WGS) entry which is preliminary data.</text>
</comment>
<dbReference type="Proteomes" id="UP000292685">
    <property type="component" value="Unassembled WGS sequence"/>
</dbReference>
<proteinExistence type="predicted"/>
<keyword evidence="2" id="KW-1185">Reference proteome</keyword>